<dbReference type="InterPro" id="IPR008912">
    <property type="entry name" value="Uncharacterised_CoxE"/>
</dbReference>
<evidence type="ECO:0000313" key="1">
    <source>
        <dbReference type="EMBL" id="KHD11044.1"/>
    </source>
</evidence>
<dbReference type="EMBL" id="JSZA02000004">
    <property type="protein sequence ID" value="KHD11044.1"/>
    <property type="molecule type" value="Genomic_DNA"/>
</dbReference>
<gene>
    <name evidence="1" type="ORF">PN36_01895</name>
</gene>
<protein>
    <recommendedName>
        <fullName evidence="3">VWA domain-containing protein</fullName>
    </recommendedName>
</protein>
<evidence type="ECO:0008006" key="3">
    <source>
        <dbReference type="Google" id="ProtNLM"/>
    </source>
</evidence>
<proteinExistence type="predicted"/>
<reference evidence="1 2" key="1">
    <citation type="journal article" date="2016" name="Front. Microbiol.">
        <title>Single-Cell (Meta-)Genomics of a Dimorphic Candidatus Thiomargarita nelsonii Reveals Genomic Plasticity.</title>
        <authorList>
            <person name="Flood B.E."/>
            <person name="Fliss P."/>
            <person name="Jones D.S."/>
            <person name="Dick G.J."/>
            <person name="Jain S."/>
            <person name="Kaster A.K."/>
            <person name="Winkel M."/>
            <person name="Mussmann M."/>
            <person name="Bailey J."/>
        </authorList>
    </citation>
    <scope>NUCLEOTIDE SEQUENCE [LARGE SCALE GENOMIC DNA]</scope>
    <source>
        <strain evidence="1">Hydrate Ridge</strain>
    </source>
</reference>
<evidence type="ECO:0000313" key="2">
    <source>
        <dbReference type="Proteomes" id="UP000030428"/>
    </source>
</evidence>
<comment type="caution">
    <text evidence="1">The sequence shown here is derived from an EMBL/GenBank/DDBJ whole genome shotgun (WGS) entry which is preliminary data.</text>
</comment>
<sequence length="470" mass="54283">MLINLLVNLSTYLKDEGVSLAPEQLFVAAKYILLADSLTPDNNLQQSLKPILITRIENEAAYHKAWKRLKKAEQTGTDKIALYHLVAAGDKPLSTEQTSDGSGLEWAPWQRYGGEQDDFENAVRKSLASDDDKAIQNWEKAFEAELTDKFVAQEESDSLEDLLAKALAFKKEFSRIKRQWNKTMRALTPETDNDQDNDQDKIGEKRALRPVFTQGYRANIWRWGNPELFMRPMENIKEKDVLQLQAPLRAMAERLRLRLEGMRKRHAGRVDLRKVIRASHKTFGEPMKLIRVRPKRKPARWVVLSDVSGSVKHATRLFMSFLFELRNVMDDNIRGFTFVSKVQEITDILKETHYETMVNRIYGQDEIDFRGYSDYGVAFQAFDAIAGDSLYRDSVLLIIGDARNNKREERLDLVQKWRNQTRKVIWFNPDLPEKWDQGDSVITAYAEMVNHVYDVSTPGKLVNAIEQVVI</sequence>
<organism evidence="1 2">
    <name type="scientific">Candidatus Thiomargarita nelsonii</name>
    <dbReference type="NCBI Taxonomy" id="1003181"/>
    <lineage>
        <taxon>Bacteria</taxon>
        <taxon>Pseudomonadati</taxon>
        <taxon>Pseudomonadota</taxon>
        <taxon>Gammaproteobacteria</taxon>
        <taxon>Thiotrichales</taxon>
        <taxon>Thiotrichaceae</taxon>
        <taxon>Thiomargarita</taxon>
    </lineage>
</organism>
<dbReference type="Pfam" id="PF05762">
    <property type="entry name" value="VWA_CoxE"/>
    <property type="match status" value="1"/>
</dbReference>
<dbReference type="PANTHER" id="PTHR39338:SF5">
    <property type="entry name" value="BLR6139 PROTEIN"/>
    <property type="match status" value="1"/>
</dbReference>
<accession>A0A0A6P8N5</accession>
<dbReference type="AlphaFoldDB" id="A0A0A6P8N5"/>
<dbReference type="Proteomes" id="UP000030428">
    <property type="component" value="Unassembled WGS sequence"/>
</dbReference>
<name>A0A0A6P8N5_9GAMM</name>
<keyword evidence="2" id="KW-1185">Reference proteome</keyword>
<dbReference type="PANTHER" id="PTHR39338">
    <property type="entry name" value="BLL5662 PROTEIN-RELATED"/>
    <property type="match status" value="1"/>
</dbReference>